<dbReference type="KEGG" id="kcm:ABWK59_32915"/>
<gene>
    <name evidence="1" type="ORF">ABWK59_32915</name>
</gene>
<dbReference type="EMBL" id="CP159872">
    <property type="protein sequence ID" value="XCM83388.1"/>
    <property type="molecule type" value="Genomic_DNA"/>
</dbReference>
<organism evidence="1">
    <name type="scientific">Kitasatospora camelliae</name>
    <dbReference type="NCBI Taxonomy" id="3156397"/>
    <lineage>
        <taxon>Bacteria</taxon>
        <taxon>Bacillati</taxon>
        <taxon>Actinomycetota</taxon>
        <taxon>Actinomycetes</taxon>
        <taxon>Kitasatosporales</taxon>
        <taxon>Streptomycetaceae</taxon>
        <taxon>Kitasatospora</taxon>
    </lineage>
</organism>
<protein>
    <submittedName>
        <fullName evidence="1">Uncharacterized protein</fullName>
    </submittedName>
</protein>
<evidence type="ECO:0000313" key="1">
    <source>
        <dbReference type="EMBL" id="XCM83388.1"/>
    </source>
</evidence>
<name>A0AAU8K3V4_9ACTN</name>
<reference evidence="1" key="1">
    <citation type="submission" date="2024-06" db="EMBL/GenBank/DDBJ databases">
        <title>The genome sequences of Kitasatospora sp. strain HUAS MG31.</title>
        <authorList>
            <person name="Mo P."/>
        </authorList>
    </citation>
    <scope>NUCLEOTIDE SEQUENCE</scope>
    <source>
        <strain evidence="1">HUAS MG31</strain>
    </source>
</reference>
<proteinExistence type="predicted"/>
<dbReference type="RefSeq" id="WP_354644324.1">
    <property type="nucleotide sequence ID" value="NZ_CP159872.1"/>
</dbReference>
<accession>A0AAU8K3V4</accession>
<dbReference type="AlphaFoldDB" id="A0AAU8K3V4"/>
<sequence>MPQGVRTVVRGPRDSEDGVREEQEFAYLPDAIAHLRATAATLPLNPTGNAALQEFLGPGGVERVAYFLHRDHALHLAVEMNGRHHLITIQPAKAQPLSTHRNARNLP</sequence>